<sequence>MAFLRPVNPSADTPALDHVFRVTAGPAFKSEPATTIGSNMFCHPYPFLAPDTCFVLDSGSGEAVGYILGTPDTTDFARRWRVDFTKTLDQKPPQGMRRPPDYDAEGIARPKAEEDFPAHLLDLLYNRPEDLLNLNVPMLGKRYAAHFHVDILPSHQRQGWGRKMVELMLDSLKAKGAKSVFLGMEAANESAGKFYDAMGFSMLLKVLDESANGEKGETNGGGNGTIFLIKDL</sequence>
<dbReference type="EnsemblPlants" id="Solyc00g033990.2.1">
    <property type="protein sequence ID" value="Solyc00g033990.2.1.1.CDS"/>
    <property type="gene ID" value="Solyc00g033990.2"/>
</dbReference>
<name>A0A494G9B1_SOLLC</name>
<dbReference type="InterPro" id="IPR000182">
    <property type="entry name" value="GNAT_dom"/>
</dbReference>
<dbReference type="SUPFAM" id="SSF55729">
    <property type="entry name" value="Acyl-CoA N-acyltransferases (Nat)"/>
    <property type="match status" value="1"/>
</dbReference>
<accession>A0A494G9B1</accession>
<dbReference type="CDD" id="cd04301">
    <property type="entry name" value="NAT_SF"/>
    <property type="match status" value="1"/>
</dbReference>
<evidence type="ECO:0000313" key="2">
    <source>
        <dbReference type="EnsemblPlants" id="Solyc00g033990.2.1.1.CDS"/>
    </source>
</evidence>
<dbReference type="PROSITE" id="PS51186">
    <property type="entry name" value="GNAT"/>
    <property type="match status" value="1"/>
</dbReference>
<organism evidence="2">
    <name type="scientific">Solanum lycopersicum</name>
    <name type="common">Tomato</name>
    <name type="synonym">Lycopersicon esculentum</name>
    <dbReference type="NCBI Taxonomy" id="4081"/>
    <lineage>
        <taxon>Eukaryota</taxon>
        <taxon>Viridiplantae</taxon>
        <taxon>Streptophyta</taxon>
        <taxon>Embryophyta</taxon>
        <taxon>Tracheophyta</taxon>
        <taxon>Spermatophyta</taxon>
        <taxon>Magnoliopsida</taxon>
        <taxon>eudicotyledons</taxon>
        <taxon>Gunneridae</taxon>
        <taxon>Pentapetalae</taxon>
        <taxon>asterids</taxon>
        <taxon>lamiids</taxon>
        <taxon>Solanales</taxon>
        <taxon>Solanaceae</taxon>
        <taxon>Solanoideae</taxon>
        <taxon>Solaneae</taxon>
        <taxon>Solanum</taxon>
        <taxon>Solanum subgen. Lycopersicon</taxon>
    </lineage>
</organism>
<keyword evidence="3" id="KW-1185">Reference proteome</keyword>
<dbReference type="GO" id="GO:0016747">
    <property type="term" value="F:acyltransferase activity, transferring groups other than amino-acyl groups"/>
    <property type="evidence" value="ECO:0007669"/>
    <property type="project" value="InterPro"/>
</dbReference>
<dbReference type="InParanoid" id="A0A494G9B1"/>
<dbReference type="Pfam" id="PF00583">
    <property type="entry name" value="Acetyltransf_1"/>
    <property type="match status" value="1"/>
</dbReference>
<protein>
    <recommendedName>
        <fullName evidence="1">N-acetyltransferase domain-containing protein</fullName>
    </recommendedName>
</protein>
<dbReference type="InterPro" id="IPR016181">
    <property type="entry name" value="Acyl_CoA_acyltransferase"/>
</dbReference>
<reference evidence="2" key="2">
    <citation type="submission" date="2019-04" db="UniProtKB">
        <authorList>
            <consortium name="EnsemblPlants"/>
        </authorList>
    </citation>
    <scope>IDENTIFICATION</scope>
    <source>
        <strain evidence="2">cv. Heinz 1706</strain>
    </source>
</reference>
<dbReference type="Gramene" id="Solyc00g033990.2.1">
    <property type="protein sequence ID" value="Solyc00g033990.2.1.1.CDS"/>
    <property type="gene ID" value="Solyc00g033990.2"/>
</dbReference>
<dbReference type="AlphaFoldDB" id="A0A494G9B1"/>
<dbReference type="STRING" id="4081.A0A494G9B1"/>
<evidence type="ECO:0000259" key="1">
    <source>
        <dbReference type="PROSITE" id="PS51186"/>
    </source>
</evidence>
<reference evidence="2" key="1">
    <citation type="journal article" date="2012" name="Nature">
        <title>The tomato genome sequence provides insights into fleshy fruit evolution.</title>
        <authorList>
            <consortium name="Tomato Genome Consortium"/>
        </authorList>
    </citation>
    <scope>NUCLEOTIDE SEQUENCE [LARGE SCALE GENOMIC DNA]</scope>
    <source>
        <strain evidence="2">cv. Heinz 1706</strain>
    </source>
</reference>
<dbReference type="Gene3D" id="3.40.630.30">
    <property type="match status" value="1"/>
</dbReference>
<dbReference type="PaxDb" id="4081-Solyc00g033990.1.1"/>
<proteinExistence type="predicted"/>
<evidence type="ECO:0000313" key="3">
    <source>
        <dbReference type="Proteomes" id="UP000004994"/>
    </source>
</evidence>
<feature type="domain" description="N-acetyltransferase" evidence="1">
    <location>
        <begin position="64"/>
        <end position="232"/>
    </location>
</feature>
<dbReference type="Proteomes" id="UP000004994">
    <property type="component" value="Unassembled WGS sequence"/>
</dbReference>